<dbReference type="EMBL" id="DMZY01000071">
    <property type="protein sequence ID" value="HAV92000.1"/>
    <property type="molecule type" value="Genomic_DNA"/>
</dbReference>
<feature type="transmembrane region" description="Helical" evidence="2">
    <location>
        <begin position="240"/>
        <end position="258"/>
    </location>
</feature>
<dbReference type="InterPro" id="IPR018702">
    <property type="entry name" value="DUF2207"/>
</dbReference>
<keyword evidence="2" id="KW-0812">Transmembrane</keyword>
<protein>
    <recommendedName>
        <fullName evidence="7">DUF2207 domain-containing protein</fullName>
    </recommendedName>
</protein>
<evidence type="ECO:0000256" key="2">
    <source>
        <dbReference type="SAM" id="Phobius"/>
    </source>
</evidence>
<feature type="region of interest" description="Disordered" evidence="1">
    <location>
        <begin position="611"/>
        <end position="639"/>
    </location>
</feature>
<keyword evidence="2" id="KW-1133">Transmembrane helix</keyword>
<feature type="transmembrane region" description="Helical" evidence="2">
    <location>
        <begin position="409"/>
        <end position="429"/>
    </location>
</feature>
<feature type="transmembrane region" description="Helical" evidence="2">
    <location>
        <begin position="485"/>
        <end position="507"/>
    </location>
</feature>
<gene>
    <name evidence="5" type="ORF">DCW38_02325</name>
</gene>
<dbReference type="Pfam" id="PF09972">
    <property type="entry name" value="DUF2207"/>
    <property type="match status" value="1"/>
</dbReference>
<dbReference type="InterPro" id="IPR048389">
    <property type="entry name" value="YciQ-like_C"/>
</dbReference>
<accession>A0A350H8Y4</accession>
<feature type="transmembrane region" description="Helical" evidence="2">
    <location>
        <begin position="386"/>
        <end position="403"/>
    </location>
</feature>
<dbReference type="Proteomes" id="UP000264062">
    <property type="component" value="Unassembled WGS sequence"/>
</dbReference>
<feature type="transmembrane region" description="Helical" evidence="2">
    <location>
        <begin position="449"/>
        <end position="473"/>
    </location>
</feature>
<feature type="compositionally biased region" description="Gly residues" evidence="1">
    <location>
        <begin position="619"/>
        <end position="639"/>
    </location>
</feature>
<proteinExistence type="predicted"/>
<organism evidence="5 6">
    <name type="scientific">candidate division WOR-3 bacterium</name>
    <dbReference type="NCBI Taxonomy" id="2052148"/>
    <lineage>
        <taxon>Bacteria</taxon>
        <taxon>Bacteria division WOR-3</taxon>
    </lineage>
</organism>
<dbReference type="AlphaFoldDB" id="A0A350H8Y4"/>
<feature type="domain" description="DUF2207" evidence="3">
    <location>
        <begin position="26"/>
        <end position="216"/>
    </location>
</feature>
<evidence type="ECO:0000256" key="1">
    <source>
        <dbReference type="SAM" id="MobiDB-lite"/>
    </source>
</evidence>
<dbReference type="Pfam" id="PF20990">
    <property type="entry name" value="DUF2207_C"/>
    <property type="match status" value="2"/>
</dbReference>
<keyword evidence="2" id="KW-0472">Membrane</keyword>
<comment type="caution">
    <text evidence="5">The sequence shown here is derived from an EMBL/GenBank/DDBJ whole genome shotgun (WGS) entry which is preliminary data.</text>
</comment>
<feature type="domain" description="Predicted membrane protein YciQ-like C-terminal" evidence="4">
    <location>
        <begin position="273"/>
        <end position="427"/>
    </location>
</feature>
<evidence type="ECO:0000313" key="6">
    <source>
        <dbReference type="Proteomes" id="UP000264062"/>
    </source>
</evidence>
<name>A0A350H8Y4_UNCW3</name>
<evidence type="ECO:0000259" key="3">
    <source>
        <dbReference type="Pfam" id="PF09972"/>
    </source>
</evidence>
<evidence type="ECO:0000259" key="4">
    <source>
        <dbReference type="Pfam" id="PF20990"/>
    </source>
</evidence>
<evidence type="ECO:0000313" key="5">
    <source>
        <dbReference type="EMBL" id="HAV92000.1"/>
    </source>
</evidence>
<reference evidence="5 6" key="1">
    <citation type="journal article" date="2018" name="Nat. Biotechnol.">
        <title>A standardized bacterial taxonomy based on genome phylogeny substantially revises the tree of life.</title>
        <authorList>
            <person name="Parks D.H."/>
            <person name="Chuvochina M."/>
            <person name="Waite D.W."/>
            <person name="Rinke C."/>
            <person name="Skarshewski A."/>
            <person name="Chaumeil P.A."/>
            <person name="Hugenholtz P."/>
        </authorList>
    </citation>
    <scope>NUCLEOTIDE SEQUENCE [LARGE SCALE GENOMIC DNA]</scope>
    <source>
        <strain evidence="5">UBA9956</strain>
    </source>
</reference>
<sequence>MKKTLYFVLVCLLFMNLFSEYEHIIHYNSLINVNEDGSILVREKIRVYSEAVNIMHGIYRDFPTNYIDKKNNRYRVDFSIAGVEKNGEKEPYFTKSINDGVRIYIGSKDKYLDTGYYDYEIVYRTDRQIGFFKDFDELYWNVTGNNWLFDIDSVTCTIYLPNEADIQESKFAGYTGYRGESGNSYFVSVDTIENSITFASTRKLRVSEGITVAVGWSKGAVKEPNAGKRAYYILRDNADLLIGIIGLTAIFIFFLSMWRRVGKDPERGTVIPQFSPPENISPGDARYIKNMMFDNKIIVAEIVNLAVKKHLKIEKEKKNYVITSLPGEERLTKEEELIKTSVFKYGNRIVLDKKNYEEIGAMVKEIQNEMKKRSDGEMFKNNFKESGTGCFFSVLLIVLIFLISTVKPIFGLIFSCMFALLLFALRSLIGKLKQDASSMNRGKSGKTGFHIFGILLGIAALLFMSVILGYFLFFTPVDRVFYKPFLNIFFIALFFINIVFFDIMRAYTKKGMETLLKIEGFKMYINSADEGQSGLGRDISMNQDLFEKYLPYAIALDAESSWVKKFEDSFNVQDGSSRMHYYPVWYNAENFNMNSFASSFSSSMSSAISSSSQAPGSSSGSGGGGSSGGGGGGGGGGGW</sequence>
<feature type="domain" description="Predicted membrane protein YciQ-like C-terminal" evidence="4">
    <location>
        <begin position="441"/>
        <end position="566"/>
    </location>
</feature>
<evidence type="ECO:0008006" key="7">
    <source>
        <dbReference type="Google" id="ProtNLM"/>
    </source>
</evidence>